<dbReference type="EMBL" id="AC145809">
    <property type="protein sequence ID" value="AAX92887.1"/>
    <property type="molecule type" value="Genomic_DNA"/>
</dbReference>
<reference evidence="2" key="1">
    <citation type="journal article" date="2005" name="Nature">
        <title>The map-based sequence of the rice genome.</title>
        <authorList>
            <consortium name="International rice genome sequencing project (IRGSP)"/>
            <person name="Matsumoto T."/>
            <person name="Wu J."/>
            <person name="Kanamori H."/>
            <person name="Katayose Y."/>
            <person name="Fujisawa M."/>
            <person name="Namiki N."/>
            <person name="Mizuno H."/>
            <person name="Yamamoto K."/>
            <person name="Antonio B.A."/>
            <person name="Baba T."/>
            <person name="Sakata K."/>
            <person name="Nagamura Y."/>
            <person name="Aoki H."/>
            <person name="Arikawa K."/>
            <person name="Arita K."/>
            <person name="Bito T."/>
            <person name="Chiden Y."/>
            <person name="Fujitsuka N."/>
            <person name="Fukunaka R."/>
            <person name="Hamada M."/>
            <person name="Harada C."/>
            <person name="Hayashi A."/>
            <person name="Hijishita S."/>
            <person name="Honda M."/>
            <person name="Hosokawa S."/>
            <person name="Ichikawa Y."/>
            <person name="Idonuma A."/>
            <person name="Iijima M."/>
            <person name="Ikeda M."/>
            <person name="Ikeno M."/>
            <person name="Ito K."/>
            <person name="Ito S."/>
            <person name="Ito T."/>
            <person name="Ito Y."/>
            <person name="Ito Y."/>
            <person name="Iwabuchi A."/>
            <person name="Kamiya K."/>
            <person name="Karasawa W."/>
            <person name="Kurita K."/>
            <person name="Katagiri S."/>
            <person name="Kikuta A."/>
            <person name="Kobayashi H."/>
            <person name="Kobayashi N."/>
            <person name="Machita K."/>
            <person name="Maehara T."/>
            <person name="Masukawa M."/>
            <person name="Mizubayashi T."/>
            <person name="Mukai Y."/>
            <person name="Nagasaki H."/>
            <person name="Nagata Y."/>
            <person name="Naito S."/>
            <person name="Nakashima M."/>
            <person name="Nakama Y."/>
            <person name="Nakamichi Y."/>
            <person name="Nakamura M."/>
            <person name="Meguro A."/>
            <person name="Negishi M."/>
            <person name="Ohta I."/>
            <person name="Ohta T."/>
            <person name="Okamoto M."/>
            <person name="Ono N."/>
            <person name="Saji S."/>
            <person name="Sakaguchi M."/>
            <person name="Sakai K."/>
            <person name="Shibata M."/>
            <person name="Shimokawa T."/>
            <person name="Song J."/>
            <person name="Takazaki Y."/>
            <person name="Terasawa K."/>
            <person name="Tsugane M."/>
            <person name="Tsuji K."/>
            <person name="Ueda S."/>
            <person name="Waki K."/>
            <person name="Yamagata H."/>
            <person name="Yamamoto M."/>
            <person name="Yamamoto S."/>
            <person name="Yamane H."/>
            <person name="Yoshiki S."/>
            <person name="Yoshihara R."/>
            <person name="Yukawa K."/>
            <person name="Zhong H."/>
            <person name="Yano M."/>
            <person name="Yuan Q."/>
            <person name="Ouyang S."/>
            <person name="Liu J."/>
            <person name="Jones K.M."/>
            <person name="Gansberger K."/>
            <person name="Moffat K."/>
            <person name="Hill J."/>
            <person name="Bera J."/>
            <person name="Fadrosh D."/>
            <person name="Jin S."/>
            <person name="Johri S."/>
            <person name="Kim M."/>
            <person name="Overton L."/>
            <person name="Reardon M."/>
            <person name="Tsitrin T."/>
            <person name="Vuong H."/>
            <person name="Weaver B."/>
            <person name="Ciecko A."/>
            <person name="Tallon L."/>
            <person name="Jackson J."/>
            <person name="Pai G."/>
            <person name="Aken S.V."/>
            <person name="Utterback T."/>
            <person name="Reidmuller S."/>
            <person name="Feldblyum T."/>
            <person name="Hsiao J."/>
            <person name="Zismann V."/>
            <person name="Iobst S."/>
            <person name="de Vazeille A.R."/>
            <person name="Buell C.R."/>
            <person name="Ying K."/>
            <person name="Li Y."/>
            <person name="Lu T."/>
            <person name="Huang Y."/>
            <person name="Zhao Q."/>
            <person name="Feng Q."/>
            <person name="Zhang L."/>
            <person name="Zhu J."/>
            <person name="Weng Q."/>
            <person name="Mu J."/>
            <person name="Lu Y."/>
            <person name="Fan D."/>
            <person name="Liu Y."/>
            <person name="Guan J."/>
            <person name="Zhang Y."/>
            <person name="Yu S."/>
            <person name="Liu X."/>
            <person name="Zhang Y."/>
            <person name="Hong G."/>
            <person name="Han B."/>
            <person name="Choisne N."/>
            <person name="Demange N."/>
            <person name="Orjeda G."/>
            <person name="Samain S."/>
            <person name="Cattolico L."/>
            <person name="Pelletier E."/>
            <person name="Couloux A."/>
            <person name="Segurens B."/>
            <person name="Wincker P."/>
            <person name="D'Hont A."/>
            <person name="Scarpelli C."/>
            <person name="Weissenbach J."/>
            <person name="Salanoubat M."/>
            <person name="Quetier F."/>
            <person name="Yu Y."/>
            <person name="Kim H.R."/>
            <person name="Rambo T."/>
            <person name="Currie J."/>
            <person name="Collura K."/>
            <person name="Luo M."/>
            <person name="Yang T."/>
            <person name="Ammiraju J.S.S."/>
            <person name="Engler F."/>
            <person name="Soderlund C."/>
            <person name="Wing R.A."/>
            <person name="Palmer L.E."/>
            <person name="de la Bastide M."/>
            <person name="Spiegel L."/>
            <person name="Nascimento L."/>
            <person name="Zutavern T."/>
            <person name="O'Shaughnessy A."/>
            <person name="Dike S."/>
            <person name="Dedhia N."/>
            <person name="Preston R."/>
            <person name="Balija V."/>
            <person name="McCombie W.R."/>
            <person name="Chow T."/>
            <person name="Chen H."/>
            <person name="Chung M."/>
            <person name="Chen C."/>
            <person name="Shaw J."/>
            <person name="Wu H."/>
            <person name="Hsiao K."/>
            <person name="Chao Y."/>
            <person name="Chu M."/>
            <person name="Cheng C."/>
            <person name="Hour A."/>
            <person name="Lee P."/>
            <person name="Lin S."/>
            <person name="Lin Y."/>
            <person name="Liou J."/>
            <person name="Liu S."/>
            <person name="Hsing Y."/>
            <person name="Raghuvanshi S."/>
            <person name="Mohanty A."/>
            <person name="Bharti A.K."/>
            <person name="Gaur A."/>
            <person name="Gupta V."/>
            <person name="Kumar D."/>
            <person name="Ravi V."/>
            <person name="Vij S."/>
            <person name="Kapur A."/>
            <person name="Khurana P."/>
            <person name="Khurana P."/>
            <person name="Khurana J.P."/>
            <person name="Tyagi A.K."/>
            <person name="Gaikwad K."/>
            <person name="Singh A."/>
            <person name="Dalal V."/>
            <person name="Srivastava S."/>
            <person name="Dixit A."/>
            <person name="Pal A.K."/>
            <person name="Ghazi I.A."/>
            <person name="Yadav M."/>
            <person name="Pandit A."/>
            <person name="Bhargava A."/>
            <person name="Sureshbabu K."/>
            <person name="Batra K."/>
            <person name="Sharma T.R."/>
            <person name="Mohapatra T."/>
            <person name="Singh N.K."/>
            <person name="Messing J."/>
            <person name="Nelson A.B."/>
            <person name="Fuks G."/>
            <person name="Kavchok S."/>
            <person name="Keizer G."/>
            <person name="Linton E."/>
            <person name="Llaca V."/>
            <person name="Song R."/>
            <person name="Tanyolac B."/>
            <person name="Young S."/>
            <person name="Ho-Il K."/>
            <person name="Hahn J.H."/>
            <person name="Sangsakoo G."/>
            <person name="Vanavichit A."/>
            <person name="de Mattos Luiz.A.T."/>
            <person name="Zimmer P.D."/>
            <person name="Malone G."/>
            <person name="Dellagostin O."/>
            <person name="de Oliveira A.C."/>
            <person name="Bevan M."/>
            <person name="Bancroft I."/>
            <person name="Minx P."/>
            <person name="Cordum H."/>
            <person name="Wilson R."/>
            <person name="Cheng Z."/>
            <person name="Jin W."/>
            <person name="Jiang J."/>
            <person name="Leong S.A."/>
            <person name="Iwama H."/>
            <person name="Gojobori T."/>
            <person name="Itoh T."/>
            <person name="Niimura Y."/>
            <person name="Fujii Y."/>
            <person name="Habara T."/>
            <person name="Sakai H."/>
            <person name="Sato Y."/>
            <person name="Wilson G."/>
            <person name="Kumar K."/>
            <person name="McCouch S."/>
            <person name="Juretic N."/>
            <person name="Hoen D."/>
            <person name="Wright S."/>
            <person name="Bruskiewich R."/>
            <person name="Bureau T."/>
            <person name="Miyao A."/>
            <person name="Hirochika H."/>
            <person name="Nishikawa T."/>
            <person name="Kadowaki K."/>
            <person name="Sugiura M."/>
            <person name="Burr B."/>
            <person name="Sasaki T."/>
        </authorList>
    </citation>
    <scope>NUCLEOTIDE SEQUENCE [LARGE SCALE GENOMIC DNA]</scope>
    <source>
        <strain evidence="2">cv. Nipponbare</strain>
    </source>
</reference>
<dbReference type="Proteomes" id="UP000000763">
    <property type="component" value="Chromosome 11"/>
</dbReference>
<protein>
    <submittedName>
        <fullName evidence="1">Uncharacterized protein</fullName>
    </submittedName>
</protein>
<proteinExistence type="predicted"/>
<accession>Q2R892</accession>
<evidence type="ECO:0000313" key="2">
    <source>
        <dbReference type="Proteomes" id="UP000000763"/>
    </source>
</evidence>
<organism evidence="1 2">
    <name type="scientific">Oryza sativa subsp. japonica</name>
    <name type="common">Rice</name>
    <dbReference type="NCBI Taxonomy" id="39947"/>
    <lineage>
        <taxon>Eukaryota</taxon>
        <taxon>Viridiplantae</taxon>
        <taxon>Streptophyta</taxon>
        <taxon>Embryophyta</taxon>
        <taxon>Tracheophyta</taxon>
        <taxon>Spermatophyta</taxon>
        <taxon>Magnoliopsida</taxon>
        <taxon>Liliopsida</taxon>
        <taxon>Poales</taxon>
        <taxon>Poaceae</taxon>
        <taxon>BOP clade</taxon>
        <taxon>Oryzoideae</taxon>
        <taxon>Oryzeae</taxon>
        <taxon>Oryzinae</taxon>
        <taxon>Oryza</taxon>
        <taxon>Oryza sativa</taxon>
    </lineage>
</organism>
<sequence>MVLASDGSFLAKLIDMESFDPITHCLLNYEVVKCLLLAQAHFIYNDDHWVLFFNDEAGQETLKSPQQSNATFLFTVRSMTSLPPQFIDGDGGGGSGVRLLVANDDTALLSLALAEMAAACADLSRSVARLSARCADPLLRQFDAPFAALVRGGLADLHRLQYSGARKWTGRCGICSGSWRFHGAPVPGARRARRALAGGLGGGGGAVQIRHRTEGHGRRRRGCQEEG</sequence>
<gene>
    <name evidence="1" type="ordered locus">LOC_Os11g13490</name>
</gene>
<name>Q2R892_ORYSJ</name>
<dbReference type="AlphaFoldDB" id="Q2R892"/>
<dbReference type="PANTHER" id="PTHR31371">
    <property type="entry name" value="BNAC09G50660D PROTEIN"/>
    <property type="match status" value="1"/>
</dbReference>
<reference evidence="2" key="2">
    <citation type="journal article" date="2008" name="Nucleic Acids Res.">
        <title>The rice annotation project database (RAP-DB): 2008 update.</title>
        <authorList>
            <consortium name="The rice annotation project (RAP)"/>
        </authorList>
    </citation>
    <scope>GENOME REANNOTATION</scope>
    <source>
        <strain evidence="2">cv. Nipponbare</strain>
    </source>
</reference>
<evidence type="ECO:0000313" key="1">
    <source>
        <dbReference type="EMBL" id="AAX92887.1"/>
    </source>
</evidence>
<dbReference type="PANTHER" id="PTHR31371:SF20">
    <property type="entry name" value="OS12G0146500 PROTEIN"/>
    <property type="match status" value="1"/>
</dbReference>